<dbReference type="PANTHER" id="PTHR34309">
    <property type="entry name" value="SLR1406 PROTEIN"/>
    <property type="match status" value="1"/>
</dbReference>
<evidence type="ECO:0000256" key="1">
    <source>
        <dbReference type="SAM" id="SignalP"/>
    </source>
</evidence>
<dbReference type="Proteomes" id="UP000809349">
    <property type="component" value="Unassembled WGS sequence"/>
</dbReference>
<dbReference type="SUPFAM" id="SSF143744">
    <property type="entry name" value="GlcG-like"/>
    <property type="match status" value="1"/>
</dbReference>
<dbReference type="EMBL" id="JAFBIL020000008">
    <property type="protein sequence ID" value="MBZ2209588.1"/>
    <property type="molecule type" value="Genomic_DNA"/>
</dbReference>
<reference evidence="2 3" key="2">
    <citation type="submission" date="2021-08" db="EMBL/GenBank/DDBJ databases">
        <title>Massilia sp. R798.</title>
        <authorList>
            <person name="Baek J.H."/>
            <person name="Jung H.S."/>
            <person name="Kim K.R."/>
            <person name="Jeon C.O."/>
        </authorList>
    </citation>
    <scope>NUCLEOTIDE SEQUENCE [LARGE SCALE GENOMIC DNA]</scope>
    <source>
        <strain evidence="2 3">R798</strain>
    </source>
</reference>
<sequence>MKLLLSALLGTCCALPPAFAADAGYAIRLMTPETALKAALAGQAACRKAGFQVAIAVVDRTGQVQVVLRDRFAGMHTAEAAIDKAWTAVSFKMDTTALAKATGAASASSGIRQMPRVLAVGGGMVVEAAGAPYGAIGVSGAPSGDNDDLCARAAIDAVIDDLNL</sequence>
<accession>A0ABS7SUE0</accession>
<protein>
    <submittedName>
        <fullName evidence="2">Heme-binding protein</fullName>
    </submittedName>
</protein>
<keyword evidence="3" id="KW-1185">Reference proteome</keyword>
<proteinExistence type="predicted"/>
<dbReference type="PANTHER" id="PTHR34309:SF10">
    <property type="entry name" value="SLR1406 PROTEIN"/>
    <property type="match status" value="1"/>
</dbReference>
<feature type="signal peptide" evidence="1">
    <location>
        <begin position="1"/>
        <end position="20"/>
    </location>
</feature>
<name>A0ABS7SUE0_9BURK</name>
<dbReference type="InterPro" id="IPR052517">
    <property type="entry name" value="GlcG_carb_metab_protein"/>
</dbReference>
<dbReference type="RefSeq" id="WP_223470037.1">
    <property type="nucleotide sequence ID" value="NZ_JAFBIL020000008.1"/>
</dbReference>
<organism evidence="2 3">
    <name type="scientific">Massilia soli</name>
    <dbReference type="NCBI Taxonomy" id="2792854"/>
    <lineage>
        <taxon>Bacteria</taxon>
        <taxon>Pseudomonadati</taxon>
        <taxon>Pseudomonadota</taxon>
        <taxon>Betaproteobacteria</taxon>
        <taxon>Burkholderiales</taxon>
        <taxon>Oxalobacteraceae</taxon>
        <taxon>Telluria group</taxon>
        <taxon>Massilia</taxon>
    </lineage>
</organism>
<reference evidence="2 3" key="1">
    <citation type="submission" date="2021-01" db="EMBL/GenBank/DDBJ databases">
        <authorList>
            <person name="Ruan W."/>
            <person name="Khan S.A."/>
            <person name="Jeon C.O."/>
        </authorList>
    </citation>
    <scope>NUCLEOTIDE SEQUENCE [LARGE SCALE GENOMIC DNA]</scope>
    <source>
        <strain evidence="2 3">R798</strain>
    </source>
</reference>
<gene>
    <name evidence="2" type="ORF">I4X03_020160</name>
</gene>
<feature type="chain" id="PRO_5045914914" evidence="1">
    <location>
        <begin position="21"/>
        <end position="164"/>
    </location>
</feature>
<dbReference type="Gene3D" id="3.30.450.150">
    <property type="entry name" value="Haem-degrading domain"/>
    <property type="match status" value="1"/>
</dbReference>
<evidence type="ECO:0000313" key="3">
    <source>
        <dbReference type="Proteomes" id="UP000809349"/>
    </source>
</evidence>
<comment type="caution">
    <text evidence="2">The sequence shown here is derived from an EMBL/GenBank/DDBJ whole genome shotgun (WGS) entry which is preliminary data.</text>
</comment>
<dbReference type="InterPro" id="IPR038084">
    <property type="entry name" value="PduO/GlcC-like_sf"/>
</dbReference>
<dbReference type="InterPro" id="IPR005624">
    <property type="entry name" value="PduO/GlcC-like"/>
</dbReference>
<evidence type="ECO:0000313" key="2">
    <source>
        <dbReference type="EMBL" id="MBZ2209588.1"/>
    </source>
</evidence>
<dbReference type="Pfam" id="PF03928">
    <property type="entry name" value="HbpS-like"/>
    <property type="match status" value="1"/>
</dbReference>
<keyword evidence="1" id="KW-0732">Signal</keyword>